<comment type="caution">
    <text evidence="1">The sequence shown here is derived from an EMBL/GenBank/DDBJ whole genome shotgun (WGS) entry which is preliminary data.</text>
</comment>
<reference evidence="1 2" key="1">
    <citation type="journal article" date="2013" name="ISME J.">
        <title>A metabolic model for members of the genus Tetrasphaera involved in enhanced biological phosphorus removal.</title>
        <authorList>
            <person name="Kristiansen R."/>
            <person name="Nguyen H.T.T."/>
            <person name="Saunders A.M."/>
            <person name="Nielsen J.L."/>
            <person name="Wimmer R."/>
            <person name="Le V.Q."/>
            <person name="McIlroy S.J."/>
            <person name="Petrovski S."/>
            <person name="Seviour R.J."/>
            <person name="Calteau A."/>
            <person name="Nielsen K.L."/>
            <person name="Nielsen P.H."/>
        </authorList>
    </citation>
    <scope>NUCLEOTIDE SEQUENCE [LARGE SCALE GENOMIC DNA]</scope>
    <source>
        <strain evidence="1 2">Ben 74</strain>
    </source>
</reference>
<organism evidence="1 2">
    <name type="scientific">Nostocoides jenkinsii Ben 74</name>
    <dbReference type="NCBI Taxonomy" id="1193518"/>
    <lineage>
        <taxon>Bacteria</taxon>
        <taxon>Bacillati</taxon>
        <taxon>Actinomycetota</taxon>
        <taxon>Actinomycetes</taxon>
        <taxon>Micrococcales</taxon>
        <taxon>Intrasporangiaceae</taxon>
        <taxon>Nostocoides</taxon>
    </lineage>
</organism>
<dbReference type="EMBL" id="CAJC01000137">
    <property type="protein sequence ID" value="CCI53012.1"/>
    <property type="molecule type" value="Genomic_DNA"/>
</dbReference>
<accession>A0A077MDN0</accession>
<evidence type="ECO:0000313" key="1">
    <source>
        <dbReference type="EMBL" id="CCI53012.1"/>
    </source>
</evidence>
<keyword evidence="2" id="KW-1185">Reference proteome</keyword>
<gene>
    <name evidence="1" type="ORF">BN13_280009</name>
</gene>
<proteinExistence type="predicted"/>
<protein>
    <submittedName>
        <fullName evidence="1">Uncharacterized protein</fullName>
    </submittedName>
</protein>
<dbReference type="Proteomes" id="UP000035720">
    <property type="component" value="Unassembled WGS sequence"/>
</dbReference>
<name>A0A077MDN0_9MICO</name>
<sequence length="356" mass="37995">MQTLSHYAAAQRQRSTPQAPLQRLSAPWVLPWTSTSSAAKIVRIVTVGGKVANLDDLPSPSADFAWPYRVSVVAEHPGAIDMWLRDTTAAAIASGLEPAIAMSWRRRVKAVSGVLGNPFVVSLADALDGKWWLPTDPVERTAFVRRAFVDVSEQISSVFSGTPVVPPLSGLVNPANTAVDRALTSRSANAEYRYVTIAGAMTAAYRAQDVIGMYEAMLTGETTLVTPVAAEGAQVVATVDSQTKLKMGKQAHVLVPGFGGVGLARVDSFGMTSDGRMTVTLTGTLNAKTGTLRASTGLLEMIRAVTKGRQRSFGLFETPFTRLPNPVRRPVFLDRQAPPIVRDVPLAVSLAGALTR</sequence>
<evidence type="ECO:0000313" key="2">
    <source>
        <dbReference type="Proteomes" id="UP000035720"/>
    </source>
</evidence>
<dbReference type="RefSeq" id="WP_048545325.1">
    <property type="nucleotide sequence ID" value="NZ_HF571038.1"/>
</dbReference>
<dbReference type="AlphaFoldDB" id="A0A077MDN0"/>
<dbReference type="STRING" id="1193518.BN13_280009"/>